<evidence type="ECO:0000313" key="2">
    <source>
        <dbReference type="Proteomes" id="UP001152607"/>
    </source>
</evidence>
<sequence>MIPFDTRSHKVYPTNCETLRKHLHPLESNLITRENFSVERAVFPSI</sequence>
<dbReference type="AlphaFoldDB" id="A0A9W4UBL2"/>
<organism evidence="1 2">
    <name type="scientific">Periconia digitata</name>
    <dbReference type="NCBI Taxonomy" id="1303443"/>
    <lineage>
        <taxon>Eukaryota</taxon>
        <taxon>Fungi</taxon>
        <taxon>Dikarya</taxon>
        <taxon>Ascomycota</taxon>
        <taxon>Pezizomycotina</taxon>
        <taxon>Dothideomycetes</taxon>
        <taxon>Pleosporomycetidae</taxon>
        <taxon>Pleosporales</taxon>
        <taxon>Massarineae</taxon>
        <taxon>Periconiaceae</taxon>
        <taxon>Periconia</taxon>
    </lineage>
</organism>
<dbReference type="EMBL" id="CAOQHR010000004">
    <property type="protein sequence ID" value="CAI6332925.1"/>
    <property type="molecule type" value="Genomic_DNA"/>
</dbReference>
<accession>A0A9W4UBL2</accession>
<protein>
    <submittedName>
        <fullName evidence="1">Uncharacterized protein</fullName>
    </submittedName>
</protein>
<reference evidence="1" key="1">
    <citation type="submission" date="2023-01" db="EMBL/GenBank/DDBJ databases">
        <authorList>
            <person name="Van Ghelder C."/>
            <person name="Rancurel C."/>
        </authorList>
    </citation>
    <scope>NUCLEOTIDE SEQUENCE</scope>
    <source>
        <strain evidence="1">CNCM I-4278</strain>
    </source>
</reference>
<gene>
    <name evidence="1" type="ORF">PDIGIT_LOCUS5958</name>
</gene>
<proteinExistence type="predicted"/>
<keyword evidence="2" id="KW-1185">Reference proteome</keyword>
<dbReference type="Proteomes" id="UP001152607">
    <property type="component" value="Unassembled WGS sequence"/>
</dbReference>
<evidence type="ECO:0000313" key="1">
    <source>
        <dbReference type="EMBL" id="CAI6332925.1"/>
    </source>
</evidence>
<comment type="caution">
    <text evidence="1">The sequence shown here is derived from an EMBL/GenBank/DDBJ whole genome shotgun (WGS) entry which is preliminary data.</text>
</comment>
<name>A0A9W4UBL2_9PLEO</name>